<dbReference type="EMBL" id="JASBWU010000012">
    <property type="protein sequence ID" value="KAJ9117531.1"/>
    <property type="molecule type" value="Genomic_DNA"/>
</dbReference>
<organism evidence="1 2">
    <name type="scientific">Naganishia vaughanmartiniae</name>
    <dbReference type="NCBI Taxonomy" id="1424756"/>
    <lineage>
        <taxon>Eukaryota</taxon>
        <taxon>Fungi</taxon>
        <taxon>Dikarya</taxon>
        <taxon>Basidiomycota</taxon>
        <taxon>Agaricomycotina</taxon>
        <taxon>Tremellomycetes</taxon>
        <taxon>Filobasidiales</taxon>
        <taxon>Filobasidiaceae</taxon>
        <taxon>Naganishia</taxon>
    </lineage>
</organism>
<accession>A0ACC2X1N9</accession>
<dbReference type="Proteomes" id="UP001243375">
    <property type="component" value="Unassembled WGS sequence"/>
</dbReference>
<name>A0ACC2X1N9_9TREE</name>
<comment type="caution">
    <text evidence="1">The sequence shown here is derived from an EMBL/GenBank/DDBJ whole genome shotgun (WGS) entry which is preliminary data.</text>
</comment>
<reference evidence="1" key="1">
    <citation type="submission" date="2023-04" db="EMBL/GenBank/DDBJ databases">
        <title>Draft Genome sequencing of Naganishia species isolated from polar environments using Oxford Nanopore Technology.</title>
        <authorList>
            <person name="Leo P."/>
            <person name="Venkateswaran K."/>
        </authorList>
    </citation>
    <scope>NUCLEOTIDE SEQUENCE</scope>
    <source>
        <strain evidence="1">MNA-CCFEE 5425</strain>
    </source>
</reference>
<protein>
    <submittedName>
        <fullName evidence="1">Uncharacterized protein</fullName>
    </submittedName>
</protein>
<sequence>MPVYELPPLSLSYSLAVPRDAAYVLPDVSGLFHLAPTPDRPHRLATQTMAKPPPSTHPNRSPTSLVENELALTAEQKGNIRGVAITLSDSESEVASGSGSEESGDEDDVGESVDNEGVQGYQVTSGEATSMPNTKTSTQNGARVFGAQIRDTPPVKSSPDNATSESSDDQTSASETDDEEQEAPDDSESDSADLQQEMRDAIQQSIAQREESSDDEDEEESGSQDEEVVLEGIEEQTARMRMRTTMKKKKNRKSSSYSFQSQRRPNNPTTLRSLKYQRLNAAASEILIKDTASAFAASSRFMAMGTHNGMVHILTYEGSKVKSFRPHAASVLDIKICDADEFVATASVEGESPVASGTDEHACRAASGGMIADHVFSLSLSLSDFPCGAGRVMINGITSPEKYAADLKRPVKAVALEPGFSKKTSRAFVCGGMGGAVVMHEKGWLGHKEQVLHSGEGPIYAIQWRGNLIAWANDLGVKIYDTNTQQRITYIDRPANSPRADLFKCNLFWQDDHTLLIAWADHIKVARIREHSSRITATALTASITYSVEITAIFQVDCMISGICPYEKNQEGGYLILAYVLSDHYDNEATDDPAEQRRKAANRPELRIISARGEEISSDALSLNNYHLYGCNDYVLAPSRRASEELYVVVSPKDVILARPRDAADHVHWLVERKQFAEALHMAEMLADKHGQGLDVRAIGIKYIHHLFEQELYDAAAALCPKVLGKDVKAWEDWIFAFMQRQQLQALLRTIKKWPPDIYDVQAVVVAVQGELEAAKSSSTLMECLAELHVIQHQPSKALPYLLRLRRPEVFDFVKEHNLFASVQDQVLLLIDFDKESEPLTNGTNKEPKDVTQGPTSNDEPAATTRHGKAIALLIDHTYSIPIPRVVNQLASRPKYLYMYLDALFRKDPHLTVEYSDRLVELYAEYEYPCLMEYLRASNYYSLEKAYRICKERDFVPEMVFLLGRMGNNKQALMLIIQRLGDVQRAIEFAREQADEDLWEDLLRYSEDKPIFIRGLLENVGSDINPLRLIRRIKDGLEIPGLKPAIIKILQASNLQVSLLEGAGKILNGDAMTLARKLHRAQTSGVYAAGDSRCQVCNDHVFKPTSSLTPLAIIYLCHHLVHADCALMDTVSDSLPLRPDPVNSMLFASQMNSQSGGGVGAPRRIDVLGKNLGGKLAYAATLRVKLGKCPVCDASRGTTGAVKA</sequence>
<proteinExistence type="predicted"/>
<evidence type="ECO:0000313" key="2">
    <source>
        <dbReference type="Proteomes" id="UP001243375"/>
    </source>
</evidence>
<gene>
    <name evidence="1" type="ORF">QFC22_004381</name>
</gene>
<evidence type="ECO:0000313" key="1">
    <source>
        <dbReference type="EMBL" id="KAJ9117531.1"/>
    </source>
</evidence>
<keyword evidence="2" id="KW-1185">Reference proteome</keyword>